<dbReference type="CDD" id="cd00158">
    <property type="entry name" value="RHOD"/>
    <property type="match status" value="1"/>
</dbReference>
<sequence length="100" mass="11141">MFEEILPQEVESLRLQGKVASIIDVREADEYESGHIPGAVNISVNHIEEKLNLIDKDKEYILVCHSGGRSSYASEVMADHGFKVKNMTGGMLAWTGEVDY</sequence>
<dbReference type="Proteomes" id="UP001596267">
    <property type="component" value="Unassembled WGS sequence"/>
</dbReference>
<dbReference type="PANTHER" id="PTHR43031">
    <property type="entry name" value="FAD-DEPENDENT OXIDOREDUCTASE"/>
    <property type="match status" value="1"/>
</dbReference>
<evidence type="ECO:0000313" key="2">
    <source>
        <dbReference type="EMBL" id="MFC6387241.1"/>
    </source>
</evidence>
<dbReference type="SMART" id="SM00450">
    <property type="entry name" value="RHOD"/>
    <property type="match status" value="1"/>
</dbReference>
<dbReference type="PANTHER" id="PTHR43031:SF17">
    <property type="entry name" value="SULFURTRANSFERASE YTWF-RELATED"/>
    <property type="match status" value="1"/>
</dbReference>
<dbReference type="SUPFAM" id="SSF52821">
    <property type="entry name" value="Rhodanese/Cell cycle control phosphatase"/>
    <property type="match status" value="1"/>
</dbReference>
<dbReference type="InterPro" id="IPR001763">
    <property type="entry name" value="Rhodanese-like_dom"/>
</dbReference>
<dbReference type="InterPro" id="IPR001307">
    <property type="entry name" value="Thiosulphate_STrfase_CS"/>
</dbReference>
<organism evidence="2 3">
    <name type="scientific">Sporolactobacillus kofuensis</name>
    <dbReference type="NCBI Taxonomy" id="269672"/>
    <lineage>
        <taxon>Bacteria</taxon>
        <taxon>Bacillati</taxon>
        <taxon>Bacillota</taxon>
        <taxon>Bacilli</taxon>
        <taxon>Bacillales</taxon>
        <taxon>Sporolactobacillaceae</taxon>
        <taxon>Sporolactobacillus</taxon>
    </lineage>
</organism>
<dbReference type="InterPro" id="IPR050229">
    <property type="entry name" value="GlpE_sulfurtransferase"/>
</dbReference>
<accession>A0ABW1WFA4</accession>
<name>A0ABW1WFA4_9BACL</name>
<keyword evidence="3" id="KW-1185">Reference proteome</keyword>
<feature type="domain" description="Rhodanese" evidence="1">
    <location>
        <begin position="16"/>
        <end position="99"/>
    </location>
</feature>
<dbReference type="PROSITE" id="PS00380">
    <property type="entry name" value="RHODANESE_1"/>
    <property type="match status" value="1"/>
</dbReference>
<gene>
    <name evidence="2" type="ORF">ACFP7A_11555</name>
</gene>
<dbReference type="Pfam" id="PF00581">
    <property type="entry name" value="Rhodanese"/>
    <property type="match status" value="1"/>
</dbReference>
<dbReference type="EMBL" id="JBHSTQ010000012">
    <property type="protein sequence ID" value="MFC6387241.1"/>
    <property type="molecule type" value="Genomic_DNA"/>
</dbReference>
<dbReference type="Gene3D" id="3.40.250.10">
    <property type="entry name" value="Rhodanese-like domain"/>
    <property type="match status" value="1"/>
</dbReference>
<reference evidence="3" key="1">
    <citation type="journal article" date="2019" name="Int. J. Syst. Evol. Microbiol.">
        <title>The Global Catalogue of Microorganisms (GCM) 10K type strain sequencing project: providing services to taxonomists for standard genome sequencing and annotation.</title>
        <authorList>
            <consortium name="The Broad Institute Genomics Platform"/>
            <consortium name="The Broad Institute Genome Sequencing Center for Infectious Disease"/>
            <person name="Wu L."/>
            <person name="Ma J."/>
        </authorList>
    </citation>
    <scope>NUCLEOTIDE SEQUENCE [LARGE SCALE GENOMIC DNA]</scope>
    <source>
        <strain evidence="3">CCUG 42001</strain>
    </source>
</reference>
<evidence type="ECO:0000313" key="3">
    <source>
        <dbReference type="Proteomes" id="UP001596267"/>
    </source>
</evidence>
<dbReference type="InterPro" id="IPR036873">
    <property type="entry name" value="Rhodanese-like_dom_sf"/>
</dbReference>
<evidence type="ECO:0000259" key="1">
    <source>
        <dbReference type="PROSITE" id="PS50206"/>
    </source>
</evidence>
<comment type="caution">
    <text evidence="2">The sequence shown here is derived from an EMBL/GenBank/DDBJ whole genome shotgun (WGS) entry which is preliminary data.</text>
</comment>
<protein>
    <submittedName>
        <fullName evidence="2">Rhodanese-like domain-containing protein</fullName>
    </submittedName>
</protein>
<proteinExistence type="predicted"/>
<dbReference type="PROSITE" id="PS50206">
    <property type="entry name" value="RHODANESE_3"/>
    <property type="match status" value="1"/>
</dbReference>
<dbReference type="RefSeq" id="WP_253076844.1">
    <property type="nucleotide sequence ID" value="NZ_JAMXWN010000012.1"/>
</dbReference>